<accession>A0A0C3AE44</accession>
<dbReference type="HOGENOM" id="CLU_084338_0_3_1"/>
<protein>
    <submittedName>
        <fullName evidence="1">Uncharacterized protein</fullName>
    </submittedName>
</protein>
<evidence type="ECO:0000313" key="1">
    <source>
        <dbReference type="EMBL" id="KIM63192.1"/>
    </source>
</evidence>
<dbReference type="AlphaFoldDB" id="A0A0C3AE44"/>
<sequence>IFTSTDQVVQVNGSAATGDMDVLANHTPSIEHIRPGVVEVILEYKSSLALGSGGCTNAHPVSNQHINIVEAAPPESFSPKAVSAKLHGALKVATGNGSEEEKIGSRKV</sequence>
<organism evidence="1 2">
    <name type="scientific">Scleroderma citrinum Foug A</name>
    <dbReference type="NCBI Taxonomy" id="1036808"/>
    <lineage>
        <taxon>Eukaryota</taxon>
        <taxon>Fungi</taxon>
        <taxon>Dikarya</taxon>
        <taxon>Basidiomycota</taxon>
        <taxon>Agaricomycotina</taxon>
        <taxon>Agaricomycetes</taxon>
        <taxon>Agaricomycetidae</taxon>
        <taxon>Boletales</taxon>
        <taxon>Sclerodermatineae</taxon>
        <taxon>Sclerodermataceae</taxon>
        <taxon>Scleroderma</taxon>
    </lineage>
</organism>
<dbReference type="STRING" id="1036808.A0A0C3AE44"/>
<dbReference type="EMBL" id="KN822036">
    <property type="protein sequence ID" value="KIM63192.1"/>
    <property type="molecule type" value="Genomic_DNA"/>
</dbReference>
<dbReference type="FunCoup" id="A0A0C3AE44">
    <property type="interactions" value="255"/>
</dbReference>
<dbReference type="Proteomes" id="UP000053989">
    <property type="component" value="Unassembled WGS sequence"/>
</dbReference>
<dbReference type="SUPFAM" id="SSF51344">
    <property type="entry name" value="Epsilon subunit of F1F0-ATP synthase N-terminal domain"/>
    <property type="match status" value="1"/>
</dbReference>
<dbReference type="Gene3D" id="2.60.15.10">
    <property type="entry name" value="F0F1 ATP synthase delta/epsilon subunit, N-terminal"/>
    <property type="match status" value="1"/>
</dbReference>
<dbReference type="InterPro" id="IPR036771">
    <property type="entry name" value="ATPsynth_dsu/esu_N"/>
</dbReference>
<keyword evidence="2" id="KW-1185">Reference proteome</keyword>
<reference evidence="2" key="2">
    <citation type="submission" date="2015-01" db="EMBL/GenBank/DDBJ databases">
        <title>Evolutionary Origins and Diversification of the Mycorrhizal Mutualists.</title>
        <authorList>
            <consortium name="DOE Joint Genome Institute"/>
            <consortium name="Mycorrhizal Genomics Consortium"/>
            <person name="Kohler A."/>
            <person name="Kuo A."/>
            <person name="Nagy L.G."/>
            <person name="Floudas D."/>
            <person name="Copeland A."/>
            <person name="Barry K.W."/>
            <person name="Cichocki N."/>
            <person name="Veneault-Fourrey C."/>
            <person name="LaButti K."/>
            <person name="Lindquist E.A."/>
            <person name="Lipzen A."/>
            <person name="Lundell T."/>
            <person name="Morin E."/>
            <person name="Murat C."/>
            <person name="Riley R."/>
            <person name="Ohm R."/>
            <person name="Sun H."/>
            <person name="Tunlid A."/>
            <person name="Henrissat B."/>
            <person name="Grigoriev I.V."/>
            <person name="Hibbett D.S."/>
            <person name="Martin F."/>
        </authorList>
    </citation>
    <scope>NUCLEOTIDE SEQUENCE [LARGE SCALE GENOMIC DNA]</scope>
    <source>
        <strain evidence="2">Foug A</strain>
    </source>
</reference>
<reference evidence="1 2" key="1">
    <citation type="submission" date="2014-04" db="EMBL/GenBank/DDBJ databases">
        <authorList>
            <consortium name="DOE Joint Genome Institute"/>
            <person name="Kuo A."/>
            <person name="Kohler A."/>
            <person name="Nagy L.G."/>
            <person name="Floudas D."/>
            <person name="Copeland A."/>
            <person name="Barry K.W."/>
            <person name="Cichocki N."/>
            <person name="Veneault-Fourrey C."/>
            <person name="LaButti K."/>
            <person name="Lindquist E.A."/>
            <person name="Lipzen A."/>
            <person name="Lundell T."/>
            <person name="Morin E."/>
            <person name="Murat C."/>
            <person name="Sun H."/>
            <person name="Tunlid A."/>
            <person name="Henrissat B."/>
            <person name="Grigoriev I.V."/>
            <person name="Hibbett D.S."/>
            <person name="Martin F."/>
            <person name="Nordberg H.P."/>
            <person name="Cantor M.N."/>
            <person name="Hua S.X."/>
        </authorList>
    </citation>
    <scope>NUCLEOTIDE SEQUENCE [LARGE SCALE GENOMIC DNA]</scope>
    <source>
        <strain evidence="1 2">Foug A</strain>
    </source>
</reference>
<feature type="non-terminal residue" evidence="1">
    <location>
        <position position="1"/>
    </location>
</feature>
<evidence type="ECO:0000313" key="2">
    <source>
        <dbReference type="Proteomes" id="UP000053989"/>
    </source>
</evidence>
<gene>
    <name evidence="1" type="ORF">SCLCIDRAFT_117811</name>
</gene>
<name>A0A0C3AE44_9AGAM</name>
<proteinExistence type="predicted"/>
<dbReference type="InParanoid" id="A0A0C3AE44"/>
<dbReference type="OrthoDB" id="270171at2759"/>